<name>A0A922HNQ5_DERFA</name>
<gene>
    <name evidence="2" type="ORF">DERF_014258</name>
</gene>
<dbReference type="AlphaFoldDB" id="A0A922HNQ5"/>
<keyword evidence="1" id="KW-0472">Membrane</keyword>
<organism evidence="2 3">
    <name type="scientific">Dermatophagoides farinae</name>
    <name type="common">American house dust mite</name>
    <dbReference type="NCBI Taxonomy" id="6954"/>
    <lineage>
        <taxon>Eukaryota</taxon>
        <taxon>Metazoa</taxon>
        <taxon>Ecdysozoa</taxon>
        <taxon>Arthropoda</taxon>
        <taxon>Chelicerata</taxon>
        <taxon>Arachnida</taxon>
        <taxon>Acari</taxon>
        <taxon>Acariformes</taxon>
        <taxon>Sarcoptiformes</taxon>
        <taxon>Astigmata</taxon>
        <taxon>Psoroptidia</taxon>
        <taxon>Analgoidea</taxon>
        <taxon>Pyroglyphidae</taxon>
        <taxon>Dermatophagoidinae</taxon>
        <taxon>Dermatophagoides</taxon>
    </lineage>
</organism>
<comment type="caution">
    <text evidence="2">The sequence shown here is derived from an EMBL/GenBank/DDBJ whole genome shotgun (WGS) entry which is preliminary data.</text>
</comment>
<evidence type="ECO:0000256" key="1">
    <source>
        <dbReference type="SAM" id="Phobius"/>
    </source>
</evidence>
<dbReference type="EMBL" id="ASGP02000008">
    <property type="protein sequence ID" value="KAH9493516.1"/>
    <property type="molecule type" value="Genomic_DNA"/>
</dbReference>
<feature type="transmembrane region" description="Helical" evidence="1">
    <location>
        <begin position="51"/>
        <end position="75"/>
    </location>
</feature>
<keyword evidence="1" id="KW-1133">Transmembrane helix</keyword>
<reference evidence="2" key="1">
    <citation type="submission" date="2013-05" db="EMBL/GenBank/DDBJ databases">
        <authorList>
            <person name="Yim A.K.Y."/>
            <person name="Chan T.F."/>
            <person name="Ji K.M."/>
            <person name="Liu X.Y."/>
            <person name="Zhou J.W."/>
            <person name="Li R.Q."/>
            <person name="Yang K.Y."/>
            <person name="Li J."/>
            <person name="Li M."/>
            <person name="Law P.T.W."/>
            <person name="Wu Y.L."/>
            <person name="Cai Z.L."/>
            <person name="Qin H."/>
            <person name="Bao Y."/>
            <person name="Leung R.K.K."/>
            <person name="Ng P.K.S."/>
            <person name="Zou J."/>
            <person name="Zhong X.J."/>
            <person name="Ran P.X."/>
            <person name="Zhong N.S."/>
            <person name="Liu Z.G."/>
            <person name="Tsui S.K.W."/>
        </authorList>
    </citation>
    <scope>NUCLEOTIDE SEQUENCE</scope>
    <source>
        <strain evidence="2">Derf</strain>
        <tissue evidence="2">Whole organism</tissue>
    </source>
</reference>
<keyword evidence="3" id="KW-1185">Reference proteome</keyword>
<protein>
    <submittedName>
        <fullName evidence="2">Uncharacterized protein</fullName>
    </submittedName>
</protein>
<keyword evidence="1" id="KW-0812">Transmembrane</keyword>
<evidence type="ECO:0000313" key="2">
    <source>
        <dbReference type="EMBL" id="KAH9493516.1"/>
    </source>
</evidence>
<accession>A0A922HNQ5</accession>
<dbReference type="Proteomes" id="UP000790347">
    <property type="component" value="Unassembled WGS sequence"/>
</dbReference>
<evidence type="ECO:0000313" key="3">
    <source>
        <dbReference type="Proteomes" id="UP000790347"/>
    </source>
</evidence>
<reference evidence="2" key="2">
    <citation type="journal article" date="2022" name="Res Sq">
        <title>Comparative Genomics Reveals Insights into the Divergent Evolution of Astigmatic Mites and Household Pest Adaptations.</title>
        <authorList>
            <person name="Xiong Q."/>
            <person name="Wan A.T.-Y."/>
            <person name="Liu X.-Y."/>
            <person name="Fung C.S.-H."/>
            <person name="Xiao X."/>
            <person name="Malainual N."/>
            <person name="Hou J."/>
            <person name="Wang L."/>
            <person name="Wang M."/>
            <person name="Yang K."/>
            <person name="Cui Y."/>
            <person name="Leung E."/>
            <person name="Nong W."/>
            <person name="Shin S.-K."/>
            <person name="Au S."/>
            <person name="Jeong K.Y."/>
            <person name="Chew F.T."/>
            <person name="Hui J."/>
            <person name="Leung T.F."/>
            <person name="Tungtrongchitr A."/>
            <person name="Zhong N."/>
            <person name="Liu Z."/>
            <person name="Tsui S."/>
        </authorList>
    </citation>
    <scope>NUCLEOTIDE SEQUENCE</scope>
    <source>
        <strain evidence="2">Derf</strain>
        <tissue evidence="2">Whole organism</tissue>
    </source>
</reference>
<sequence length="98" mass="11291">MISWRCLVDSVRSLLFLCQMNTDFNLTLFVGFVHGDFKLINIDSSQLMLKIVVFLLILLFSMVVVFVFNLLILSFQYRSCEYFVRFGGAYVVAVDGTQ</sequence>
<proteinExistence type="predicted"/>